<gene>
    <name evidence="1" type="ORF">Q5722_04800</name>
</gene>
<accession>A0ABT9AYM5</accession>
<dbReference type="Proteomes" id="UP001233314">
    <property type="component" value="Unassembled WGS sequence"/>
</dbReference>
<reference evidence="1 2" key="1">
    <citation type="submission" date="2023-07" db="EMBL/GenBank/DDBJ databases">
        <title>Nocardioides sp. nov WY-20 isolated from soil.</title>
        <authorList>
            <person name="Liu B."/>
            <person name="Wan Y."/>
        </authorList>
    </citation>
    <scope>NUCLEOTIDE SEQUENCE [LARGE SCALE GENOMIC DNA]</scope>
    <source>
        <strain evidence="1 2">WY-20</strain>
    </source>
</reference>
<dbReference type="RefSeq" id="WP_305027073.1">
    <property type="nucleotide sequence ID" value="NZ_JAUQTA010000001.1"/>
</dbReference>
<dbReference type="NCBIfam" id="NF033766">
    <property type="entry name" value="choice_anch_G"/>
    <property type="match status" value="1"/>
</dbReference>
<evidence type="ECO:0000313" key="2">
    <source>
        <dbReference type="Proteomes" id="UP001233314"/>
    </source>
</evidence>
<keyword evidence="2" id="KW-1185">Reference proteome</keyword>
<protein>
    <submittedName>
        <fullName evidence="1">Choice-of-anchor G family protein</fullName>
    </submittedName>
</protein>
<organism evidence="1 2">
    <name type="scientific">Nocardioides jiangxiensis</name>
    <dbReference type="NCBI Taxonomy" id="3064524"/>
    <lineage>
        <taxon>Bacteria</taxon>
        <taxon>Bacillati</taxon>
        <taxon>Actinomycetota</taxon>
        <taxon>Actinomycetes</taxon>
        <taxon>Propionibacteriales</taxon>
        <taxon>Nocardioidaceae</taxon>
        <taxon>Nocardioides</taxon>
    </lineage>
</organism>
<dbReference type="InterPro" id="IPR047900">
    <property type="entry name" value="Choice_anch_G"/>
</dbReference>
<name>A0ABT9AYM5_9ACTN</name>
<proteinExistence type="predicted"/>
<comment type="caution">
    <text evidence="1">The sequence shown here is derived from an EMBL/GenBank/DDBJ whole genome shotgun (WGS) entry which is preliminary data.</text>
</comment>
<dbReference type="PROSITE" id="PS51257">
    <property type="entry name" value="PROKAR_LIPOPROTEIN"/>
    <property type="match status" value="1"/>
</dbReference>
<sequence length="526" mass="54297">MFRRAEWGSSQGSNLGRRTLAVCAVTITTFACSALPAGAASADTEGDTAHASASVLGDGSTAAGYSEATWDTDPGPNSSGPVTTLPFSDVIAFGQAGAMKSVSTTTSPVDGTAISGLVGSDGQVTLDSAEGGFAPATVDLLAAMRKGGADLSDSLVDQALLRLGIGGSQVVAHDGVILDQDGVGGPGRYRVGQADLELHSPKIDEAAAMIYDAVGRADRLTEDTVNKMLSLTTLTSKLPAGASLTARVHSDMQDQIFRDILAKPVTTKNKVLTVDFSTGRATLHLDQLMHGEEWVDGPLLPGQYVREGDLTGINRQQPNTEIIDDEIYPMIAETIHDLIDEVTTIAVGAIDGALASVTVDFTATLKSALGTGTATWSTNLMTPQVKPATCVATGVGGPVMCTLLTTAINTVVAPLANQLLVPVRDFLLGDDGANLYGLAIADLKTGMITIPVRDAIDPFLQALSQVVSLQVNSQRPSYCTASDGTRRLSGLKLSAFSIALARSSSGPRVGLGNSGVTTRCDGVLSH</sequence>
<dbReference type="EMBL" id="JAUQTA010000001">
    <property type="protein sequence ID" value="MDO7867686.1"/>
    <property type="molecule type" value="Genomic_DNA"/>
</dbReference>
<evidence type="ECO:0000313" key="1">
    <source>
        <dbReference type="EMBL" id="MDO7867686.1"/>
    </source>
</evidence>